<dbReference type="PANTHER" id="PTHR23294:SF59">
    <property type="entry name" value="UNC93-LIKE PROTEIN C922.05C"/>
    <property type="match status" value="1"/>
</dbReference>
<evidence type="ECO:0008006" key="8">
    <source>
        <dbReference type="Google" id="ProtNLM"/>
    </source>
</evidence>
<dbReference type="EMBL" id="VNKQ01000011">
    <property type="protein sequence ID" value="KAG0647908.1"/>
    <property type="molecule type" value="Genomic_DNA"/>
</dbReference>
<dbReference type="AlphaFoldDB" id="A0A9P7AVS1"/>
<dbReference type="Proteomes" id="UP000785200">
    <property type="component" value="Unassembled WGS sequence"/>
</dbReference>
<dbReference type="InterPro" id="IPR010291">
    <property type="entry name" value="Ion_channel_UNC-93"/>
</dbReference>
<evidence type="ECO:0000256" key="1">
    <source>
        <dbReference type="ARBA" id="ARBA00004141"/>
    </source>
</evidence>
<dbReference type="InterPro" id="IPR051617">
    <property type="entry name" value="UNC-93-like_regulator"/>
</dbReference>
<dbReference type="PANTHER" id="PTHR23294">
    <property type="entry name" value="ET TRANSLATION PRODUCT-RELATED"/>
    <property type="match status" value="1"/>
</dbReference>
<sequence length="491" mass="53959">MTKLVENVPQFRYRSPFWQNFLSGLTIAFTAGIYVALNLLGAGGGQPDSAHISTRLNATLNSIWILSSALGSVVLHAIGPGITSFLGVSGYIIYVGGLWYLSNTGKAAFPYFSAVCIGMSAGLIFVTSGYIMLSYPEEKEKGLYVTVGFGLLAGGEIIGGIIPLLISRNNDSDGGVPNAVYIAFIVIMCLIAVAGLFILPPNKITRDDGSGVADVKYRGLWVELKSNLSDLCDKRLLVMIPCFLPAETYLVYIGSVNAFHNNLRTRCLLSFMSVVLQIPFSIILQKIFDHTAWKRKTRAILGLAYVAVPLCASWIWEMVRVRDYNRHDPPTPMDWTDDGFASEFVLFMMAWISSTLWQYVIMYFLGLLTNDPIKGSHYAGGFRAFLAAGESVVFGLDSLLVPYVKEAGIIFAFYFAGICIYAYMALFVVEETKYFQEENVVVPTHVLEEKGHPEVVIGTELEENISPEKISTIGAVDKIDASPIDKNEIVA</sequence>
<protein>
    <recommendedName>
        <fullName evidence="8">MFS general substrate transporter</fullName>
    </recommendedName>
</protein>
<feature type="transmembrane region" description="Helical" evidence="5">
    <location>
        <begin position="143"/>
        <end position="166"/>
    </location>
</feature>
<reference evidence="6" key="1">
    <citation type="submission" date="2019-07" db="EMBL/GenBank/DDBJ databases">
        <title>Hyphodiscus hymeniophilus genome sequencing and assembly.</title>
        <authorList>
            <person name="Kramer G."/>
            <person name="Nodwell J."/>
        </authorList>
    </citation>
    <scope>NUCLEOTIDE SEQUENCE</scope>
    <source>
        <strain evidence="6">ATCC 34498</strain>
    </source>
</reference>
<feature type="transmembrane region" description="Helical" evidence="5">
    <location>
        <begin position="299"/>
        <end position="316"/>
    </location>
</feature>
<gene>
    <name evidence="6" type="ORF">D0Z07_5788</name>
</gene>
<evidence type="ECO:0000313" key="7">
    <source>
        <dbReference type="Proteomes" id="UP000785200"/>
    </source>
</evidence>
<keyword evidence="7" id="KW-1185">Reference proteome</keyword>
<dbReference type="GO" id="GO:0016020">
    <property type="term" value="C:membrane"/>
    <property type="evidence" value="ECO:0007669"/>
    <property type="project" value="UniProtKB-SubCell"/>
</dbReference>
<keyword evidence="2 5" id="KW-0812">Transmembrane</keyword>
<feature type="transmembrane region" description="Helical" evidence="5">
    <location>
        <begin position="21"/>
        <end position="40"/>
    </location>
</feature>
<dbReference type="OrthoDB" id="196103at2759"/>
<evidence type="ECO:0000256" key="3">
    <source>
        <dbReference type="ARBA" id="ARBA00022989"/>
    </source>
</evidence>
<evidence type="ECO:0000256" key="5">
    <source>
        <dbReference type="SAM" id="Phobius"/>
    </source>
</evidence>
<feature type="transmembrane region" description="Helical" evidence="5">
    <location>
        <begin position="85"/>
        <end position="102"/>
    </location>
</feature>
<organism evidence="6 7">
    <name type="scientific">Hyphodiscus hymeniophilus</name>
    <dbReference type="NCBI Taxonomy" id="353542"/>
    <lineage>
        <taxon>Eukaryota</taxon>
        <taxon>Fungi</taxon>
        <taxon>Dikarya</taxon>
        <taxon>Ascomycota</taxon>
        <taxon>Pezizomycotina</taxon>
        <taxon>Leotiomycetes</taxon>
        <taxon>Helotiales</taxon>
        <taxon>Hyphodiscaceae</taxon>
        <taxon>Hyphodiscus</taxon>
    </lineage>
</organism>
<keyword evidence="4 5" id="KW-0472">Membrane</keyword>
<dbReference type="InterPro" id="IPR036259">
    <property type="entry name" value="MFS_trans_sf"/>
</dbReference>
<dbReference type="Pfam" id="PF05978">
    <property type="entry name" value="UNC-93"/>
    <property type="match status" value="1"/>
</dbReference>
<comment type="subcellular location">
    <subcellularLocation>
        <location evidence="1">Membrane</location>
        <topology evidence="1">Multi-pass membrane protein</topology>
    </subcellularLocation>
</comment>
<feature type="transmembrane region" description="Helical" evidence="5">
    <location>
        <begin position="344"/>
        <end position="368"/>
    </location>
</feature>
<comment type="caution">
    <text evidence="6">The sequence shown here is derived from an EMBL/GenBank/DDBJ whole genome shotgun (WGS) entry which is preliminary data.</text>
</comment>
<feature type="transmembrane region" description="Helical" evidence="5">
    <location>
        <begin position="236"/>
        <end position="256"/>
    </location>
</feature>
<accession>A0A9P7AVS1</accession>
<evidence type="ECO:0000256" key="4">
    <source>
        <dbReference type="ARBA" id="ARBA00023136"/>
    </source>
</evidence>
<feature type="transmembrane region" description="Helical" evidence="5">
    <location>
        <begin position="380"/>
        <end position="401"/>
    </location>
</feature>
<name>A0A9P7AVS1_9HELO</name>
<evidence type="ECO:0000313" key="6">
    <source>
        <dbReference type="EMBL" id="KAG0647908.1"/>
    </source>
</evidence>
<feature type="transmembrane region" description="Helical" evidence="5">
    <location>
        <begin position="178"/>
        <end position="199"/>
    </location>
</feature>
<feature type="transmembrane region" description="Helical" evidence="5">
    <location>
        <begin position="108"/>
        <end position="131"/>
    </location>
</feature>
<proteinExistence type="predicted"/>
<keyword evidence="3 5" id="KW-1133">Transmembrane helix</keyword>
<dbReference type="SUPFAM" id="SSF103473">
    <property type="entry name" value="MFS general substrate transporter"/>
    <property type="match status" value="1"/>
</dbReference>
<evidence type="ECO:0000256" key="2">
    <source>
        <dbReference type="ARBA" id="ARBA00022692"/>
    </source>
</evidence>
<feature type="transmembrane region" description="Helical" evidence="5">
    <location>
        <begin position="407"/>
        <end position="429"/>
    </location>
</feature>